<evidence type="ECO:0000313" key="2">
    <source>
        <dbReference type="EMBL" id="PIS16117.1"/>
    </source>
</evidence>
<proteinExistence type="predicted"/>
<evidence type="ECO:0000313" key="3">
    <source>
        <dbReference type="Proteomes" id="UP000231198"/>
    </source>
</evidence>
<dbReference type="Proteomes" id="UP000231198">
    <property type="component" value="Unassembled WGS sequence"/>
</dbReference>
<keyword evidence="1" id="KW-1133">Transmembrane helix</keyword>
<organism evidence="2 3">
    <name type="scientific">Candidatus Roizmanbacteria bacterium CG09_land_8_20_14_0_10_41_9</name>
    <dbReference type="NCBI Taxonomy" id="1974850"/>
    <lineage>
        <taxon>Bacteria</taxon>
        <taxon>Candidatus Roizmaniibacteriota</taxon>
    </lineage>
</organism>
<reference evidence="3" key="1">
    <citation type="submission" date="2017-09" db="EMBL/GenBank/DDBJ databases">
        <title>Depth-based differentiation of microbial function through sediment-hosted aquifers and enrichment of novel symbionts in the deep terrestrial subsurface.</title>
        <authorList>
            <person name="Probst A.J."/>
            <person name="Ladd B."/>
            <person name="Jarett J.K."/>
            <person name="Geller-Mcgrath D.E."/>
            <person name="Sieber C.M.K."/>
            <person name="Emerson J.B."/>
            <person name="Anantharaman K."/>
            <person name="Thomas B.C."/>
            <person name="Malmstrom R."/>
            <person name="Stieglmeier M."/>
            <person name="Klingl A."/>
            <person name="Woyke T."/>
            <person name="Ryan C.M."/>
            <person name="Banfield J.F."/>
        </authorList>
    </citation>
    <scope>NUCLEOTIDE SEQUENCE [LARGE SCALE GENOMIC DNA]</scope>
</reference>
<feature type="transmembrane region" description="Helical" evidence="1">
    <location>
        <begin position="57"/>
        <end position="78"/>
    </location>
</feature>
<evidence type="ECO:0000256" key="1">
    <source>
        <dbReference type="SAM" id="Phobius"/>
    </source>
</evidence>
<comment type="caution">
    <text evidence="2">The sequence shown here is derived from an EMBL/GenBank/DDBJ whole genome shotgun (WGS) entry which is preliminary data.</text>
</comment>
<feature type="transmembrane region" description="Helical" evidence="1">
    <location>
        <begin position="26"/>
        <end position="45"/>
    </location>
</feature>
<keyword evidence="1" id="KW-0812">Transmembrane</keyword>
<sequence>MREKQRIATSEEQLLKLQKRFKNSFWVMRASFVPLLATTGINIALQEELSEMVGPYTASLAVSLLGVGHLVECGLKFAKEQEVASKRKKTFSEQIAPLTEYSGPVDAKGDDGYFELAFHLQRRLAPISPAVNLLAPPPEPDS</sequence>
<name>A0A2H0WU20_9BACT</name>
<accession>A0A2H0WU20</accession>
<dbReference type="EMBL" id="PEZG01000002">
    <property type="protein sequence ID" value="PIS16117.1"/>
    <property type="molecule type" value="Genomic_DNA"/>
</dbReference>
<gene>
    <name evidence="2" type="ORF">COT62_00090</name>
</gene>
<protein>
    <submittedName>
        <fullName evidence="2">Uncharacterized protein</fullName>
    </submittedName>
</protein>
<dbReference type="AlphaFoldDB" id="A0A2H0WU20"/>
<keyword evidence="1" id="KW-0472">Membrane</keyword>